<feature type="domain" description="Flagellar hook-associated protein 2 C-terminal" evidence="7">
    <location>
        <begin position="195"/>
        <end position="421"/>
    </location>
</feature>
<dbReference type="InterPro" id="IPR010809">
    <property type="entry name" value="FliD_C"/>
</dbReference>
<evidence type="ECO:0000259" key="7">
    <source>
        <dbReference type="Pfam" id="PF07195"/>
    </source>
</evidence>
<dbReference type="PANTHER" id="PTHR30288">
    <property type="entry name" value="FLAGELLAR CAP/ASSEMBLY PROTEIN FLID"/>
    <property type="match status" value="1"/>
</dbReference>
<comment type="caution">
    <text evidence="8">The sequence shown here is derived from an EMBL/GenBank/DDBJ whole genome shotgun (WGS) entry which is preliminary data.</text>
</comment>
<keyword evidence="9" id="KW-1185">Reference proteome</keyword>
<evidence type="ECO:0000313" key="9">
    <source>
        <dbReference type="Proteomes" id="UP000295411"/>
    </source>
</evidence>
<dbReference type="RefSeq" id="WP_133404023.1">
    <property type="nucleotide sequence ID" value="NZ_SMTK01000003.1"/>
</dbReference>
<dbReference type="AlphaFoldDB" id="A0A4R5TX80"/>
<dbReference type="InterPro" id="IPR003481">
    <property type="entry name" value="FliD_N"/>
</dbReference>
<comment type="subcellular location">
    <subcellularLocation>
        <location evidence="5">Secreted</location>
    </subcellularLocation>
    <subcellularLocation>
        <location evidence="5">Bacterial flagellum</location>
    </subcellularLocation>
</comment>
<dbReference type="GO" id="GO:0009421">
    <property type="term" value="C:bacterial-type flagellum filament cap"/>
    <property type="evidence" value="ECO:0007669"/>
    <property type="project" value="InterPro"/>
</dbReference>
<evidence type="ECO:0000313" key="8">
    <source>
        <dbReference type="EMBL" id="TDK25791.1"/>
    </source>
</evidence>
<proteinExistence type="inferred from homology"/>
<dbReference type="PANTHER" id="PTHR30288:SF0">
    <property type="entry name" value="FLAGELLAR HOOK-ASSOCIATED PROTEIN 2"/>
    <property type="match status" value="1"/>
</dbReference>
<feature type="domain" description="Flagellar hook-associated protein 2 N-terminal" evidence="6">
    <location>
        <begin position="10"/>
        <end position="105"/>
    </location>
</feature>
<dbReference type="InterPro" id="IPR040026">
    <property type="entry name" value="FliD"/>
</dbReference>
<dbReference type="Pfam" id="PF02465">
    <property type="entry name" value="FliD_N"/>
    <property type="match status" value="1"/>
</dbReference>
<evidence type="ECO:0000256" key="3">
    <source>
        <dbReference type="ARBA" id="ARBA00023054"/>
    </source>
</evidence>
<keyword evidence="4 5" id="KW-0975">Bacterial flagellum</keyword>
<dbReference type="GO" id="GO:0071973">
    <property type="term" value="P:bacterial-type flagellum-dependent cell motility"/>
    <property type="evidence" value="ECO:0007669"/>
    <property type="project" value="TreeGrafter"/>
</dbReference>
<dbReference type="GO" id="GO:0005576">
    <property type="term" value="C:extracellular region"/>
    <property type="evidence" value="ECO:0007669"/>
    <property type="project" value="UniProtKB-SubCell"/>
</dbReference>
<sequence length="442" mass="44630">MGISLDGLASNLDTTALIKAMMDIERIPQNILYNKSVRAQATVDALKALNTGITNLTALSTAAAKPGALALFTANSSSTAATATAGAGAAAGSVDFTIDRLATKQSSVSAPLTQWPDTSLTITGANGTAVTVTAASTSLDDVVKAVNASTANVSATKVSTGDGNYRLQLTSKATGAAGAFTLSGTAGTFTQIQSAQDAQITLWKGTAAEQPVTSGTNTFANLQTGLSVTVAAVSATPVTISVAQDADGIAAKAEALVKGLNDVLAYITSKQKTSTTADANGKPVTTLGVFTTDSTVRTIGQSLLTAASAPIGGVSPSEYGISITKNGTMEFDPAKFKAALAKDPAAVDAAVRTIGSRLEAAGKTASDKYGGMIAAKITSGEGQVRGLNDQVAAWDIRLASREARLKSTYVALEVAMQSMNSQSSWLTAQLASLSTQGSDGKK</sequence>
<accession>A0A4R5TX80</accession>
<dbReference type="GO" id="GO:0009424">
    <property type="term" value="C:bacterial-type flagellum hook"/>
    <property type="evidence" value="ECO:0007669"/>
    <property type="project" value="UniProtKB-UniRule"/>
</dbReference>
<keyword evidence="8" id="KW-0282">Flagellum</keyword>
<dbReference type="OrthoDB" id="5241527at2"/>
<comment type="subunit">
    <text evidence="2 5">Homopentamer.</text>
</comment>
<dbReference type="EMBL" id="SMTK01000003">
    <property type="protein sequence ID" value="TDK25791.1"/>
    <property type="molecule type" value="Genomic_DNA"/>
</dbReference>
<evidence type="ECO:0000259" key="6">
    <source>
        <dbReference type="Pfam" id="PF02465"/>
    </source>
</evidence>
<dbReference type="GO" id="GO:0007155">
    <property type="term" value="P:cell adhesion"/>
    <property type="evidence" value="ECO:0007669"/>
    <property type="project" value="InterPro"/>
</dbReference>
<dbReference type="Proteomes" id="UP000295411">
    <property type="component" value="Unassembled WGS sequence"/>
</dbReference>
<keyword evidence="8" id="KW-0969">Cilium</keyword>
<comment type="similarity">
    <text evidence="1 5">Belongs to the FliD family.</text>
</comment>
<keyword evidence="3" id="KW-0175">Coiled coil</keyword>
<evidence type="ECO:0000256" key="5">
    <source>
        <dbReference type="RuleBase" id="RU362066"/>
    </source>
</evidence>
<reference evidence="8 9" key="1">
    <citation type="submission" date="2019-03" db="EMBL/GenBank/DDBJ databases">
        <title>Arthrobacter sp. nov., an bacterium isolated from biocrust in Mu Us Desert.</title>
        <authorList>
            <person name="Lixiong L."/>
        </authorList>
    </citation>
    <scope>NUCLEOTIDE SEQUENCE [LARGE SCALE GENOMIC DNA]</scope>
    <source>
        <strain evidence="8 9">SLN-3</strain>
    </source>
</reference>
<gene>
    <name evidence="8" type="ORF">E2F48_11220</name>
</gene>
<organism evidence="8 9">
    <name type="scientific">Arthrobacter crusticola</name>
    <dbReference type="NCBI Taxonomy" id="2547960"/>
    <lineage>
        <taxon>Bacteria</taxon>
        <taxon>Bacillati</taxon>
        <taxon>Actinomycetota</taxon>
        <taxon>Actinomycetes</taxon>
        <taxon>Micrococcales</taxon>
        <taxon>Micrococcaceae</taxon>
        <taxon>Arthrobacter</taxon>
    </lineage>
</organism>
<dbReference type="Pfam" id="PF07195">
    <property type="entry name" value="FliD_C"/>
    <property type="match status" value="1"/>
</dbReference>
<evidence type="ECO:0000256" key="2">
    <source>
        <dbReference type="ARBA" id="ARBA00011255"/>
    </source>
</evidence>
<name>A0A4R5TX80_9MICC</name>
<evidence type="ECO:0000256" key="4">
    <source>
        <dbReference type="ARBA" id="ARBA00023143"/>
    </source>
</evidence>
<keyword evidence="5" id="KW-0964">Secreted</keyword>
<keyword evidence="8" id="KW-0966">Cell projection</keyword>
<comment type="function">
    <text evidence="5">Required for morphogenesis and for the elongation of the flagellar filament by facilitating polymerization of the flagellin monomers at the tip of growing filament. Forms a capping structure, which prevents flagellin subunits (transported through the central channel of the flagellum) from leaking out without polymerization at the distal end.</text>
</comment>
<evidence type="ECO:0000256" key="1">
    <source>
        <dbReference type="ARBA" id="ARBA00009764"/>
    </source>
</evidence>
<protein>
    <recommendedName>
        <fullName evidence="5">Flagellar hook-associated protein 2</fullName>
        <shortName evidence="5">HAP2</shortName>
    </recommendedName>
    <alternativeName>
        <fullName evidence="5">Flagellar cap protein</fullName>
    </alternativeName>
</protein>